<dbReference type="STRING" id="1754190.A0A1Y2DU14"/>
<dbReference type="InterPro" id="IPR016439">
    <property type="entry name" value="Lag1/Lac1-like"/>
</dbReference>
<keyword evidence="4 9" id="KW-1133">Transmembrane helix</keyword>
<proteinExistence type="inferred from homology"/>
<dbReference type="PANTHER" id="PTHR12560">
    <property type="entry name" value="LONGEVITY ASSURANCE FACTOR 1 LAG1"/>
    <property type="match status" value="1"/>
</dbReference>
<feature type="domain" description="TLC" evidence="10">
    <location>
        <begin position="101"/>
        <end position="310"/>
    </location>
</feature>
<dbReference type="PROSITE" id="PS50922">
    <property type="entry name" value="TLC"/>
    <property type="match status" value="1"/>
</dbReference>
<gene>
    <name evidence="11" type="ORF">LY90DRAFT_668314</name>
</gene>
<organism evidence="11 12">
    <name type="scientific">Neocallimastix californiae</name>
    <dbReference type="NCBI Taxonomy" id="1754190"/>
    <lineage>
        <taxon>Eukaryota</taxon>
        <taxon>Fungi</taxon>
        <taxon>Fungi incertae sedis</taxon>
        <taxon>Chytridiomycota</taxon>
        <taxon>Chytridiomycota incertae sedis</taxon>
        <taxon>Neocallimastigomycetes</taxon>
        <taxon>Neocallimastigales</taxon>
        <taxon>Neocallimastigaceae</taxon>
        <taxon>Neocallimastix</taxon>
    </lineage>
</organism>
<evidence type="ECO:0000256" key="3">
    <source>
        <dbReference type="ARBA" id="ARBA00022692"/>
    </source>
</evidence>
<dbReference type="GO" id="GO:0046513">
    <property type="term" value="P:ceramide biosynthetic process"/>
    <property type="evidence" value="ECO:0007669"/>
    <property type="project" value="InterPro"/>
</dbReference>
<accession>A0A1Y2DU14</accession>
<evidence type="ECO:0000256" key="7">
    <source>
        <dbReference type="SAM" id="Coils"/>
    </source>
</evidence>
<keyword evidence="3 6" id="KW-0812">Transmembrane</keyword>
<dbReference type="Proteomes" id="UP000193920">
    <property type="component" value="Unassembled WGS sequence"/>
</dbReference>
<keyword evidence="12" id="KW-1185">Reference proteome</keyword>
<feature type="transmembrane region" description="Helical" evidence="9">
    <location>
        <begin position="239"/>
        <end position="260"/>
    </location>
</feature>
<feature type="transmembrane region" description="Helical" evidence="9">
    <location>
        <begin position="194"/>
        <end position="219"/>
    </location>
</feature>
<feature type="coiled-coil region" evidence="7">
    <location>
        <begin position="329"/>
        <end position="356"/>
    </location>
</feature>
<evidence type="ECO:0000256" key="8">
    <source>
        <dbReference type="SAM" id="MobiDB-lite"/>
    </source>
</evidence>
<keyword evidence="7" id="KW-0175">Coiled coil</keyword>
<evidence type="ECO:0000313" key="11">
    <source>
        <dbReference type="EMBL" id="ORY62763.1"/>
    </source>
</evidence>
<dbReference type="AlphaFoldDB" id="A0A1Y2DU14"/>
<evidence type="ECO:0000256" key="1">
    <source>
        <dbReference type="ARBA" id="ARBA00004141"/>
    </source>
</evidence>
<evidence type="ECO:0000256" key="6">
    <source>
        <dbReference type="PROSITE-ProRule" id="PRU00205"/>
    </source>
</evidence>
<keyword evidence="5 6" id="KW-0472">Membrane</keyword>
<feature type="transmembrane region" description="Helical" evidence="9">
    <location>
        <begin position="281"/>
        <end position="306"/>
    </location>
</feature>
<evidence type="ECO:0000256" key="4">
    <source>
        <dbReference type="ARBA" id="ARBA00022989"/>
    </source>
</evidence>
<name>A0A1Y2DU14_9FUNG</name>
<dbReference type="EMBL" id="MCOG01000057">
    <property type="protein sequence ID" value="ORY62763.1"/>
    <property type="molecule type" value="Genomic_DNA"/>
</dbReference>
<feature type="transmembrane region" description="Helical" evidence="9">
    <location>
        <begin position="60"/>
        <end position="78"/>
    </location>
</feature>
<comment type="subcellular location">
    <subcellularLocation>
        <location evidence="1">Membrane</location>
        <topology evidence="1">Multi-pass membrane protein</topology>
    </subcellularLocation>
</comment>
<evidence type="ECO:0000313" key="12">
    <source>
        <dbReference type="Proteomes" id="UP000193920"/>
    </source>
</evidence>
<dbReference type="OrthoDB" id="537032at2759"/>
<dbReference type="GO" id="GO:0005783">
    <property type="term" value="C:endoplasmic reticulum"/>
    <property type="evidence" value="ECO:0007669"/>
    <property type="project" value="TreeGrafter"/>
</dbReference>
<dbReference type="SMART" id="SM00724">
    <property type="entry name" value="TLC"/>
    <property type="match status" value="1"/>
</dbReference>
<feature type="region of interest" description="Disordered" evidence="8">
    <location>
        <begin position="371"/>
        <end position="393"/>
    </location>
</feature>
<dbReference type="InterPro" id="IPR006634">
    <property type="entry name" value="TLC-dom"/>
</dbReference>
<comment type="caution">
    <text evidence="11">The sequence shown here is derived from an EMBL/GenBank/DDBJ whole genome shotgun (WGS) entry which is preliminary data.</text>
</comment>
<feature type="transmembrane region" description="Helical" evidence="9">
    <location>
        <begin position="14"/>
        <end position="31"/>
    </location>
</feature>
<sequence>MASVNKKDKKQKKFNIFNAFSLIFIVVFSWFSQETYKFYTKHKAIASQVDKLCYQADPKILLPVIPGCIIVFLLRKFLVSKFKIIANIIVRKDKNWPDRDSKVEKCATQIYKTLNYTTLSIIGFKLLKNENYFPKELGGNGDIEQMWVDLPYQKQSSSIYCYYVIALSYHLHSLIDQFKYYGKPSFGDMMLHHIITVGLIVFSFFNNYVRIGSLVLLIHDVSDIFGALTKVTMHCKYEIITIFNYIGMLSLWIYFRLYVYPFKVIRSALKQVPYPHHEKNIFLILLMSSLVVLHVYWFITFVILFINYALTSEVVNGHEEGFDKLKIGKEDYKNKLKSKNNLKNKAIQSKNNLKNKAIKSKNNLKTKAIKSKNNLNTKAKATNTKTKSNQLNR</sequence>
<protein>
    <submittedName>
        <fullName evidence="11">LAG1-domain-containing protein</fullName>
    </submittedName>
</protein>
<reference evidence="11 12" key="1">
    <citation type="submission" date="2016-08" db="EMBL/GenBank/DDBJ databases">
        <title>A Parts List for Fungal Cellulosomes Revealed by Comparative Genomics.</title>
        <authorList>
            <consortium name="DOE Joint Genome Institute"/>
            <person name="Haitjema C.H."/>
            <person name="Gilmore S.P."/>
            <person name="Henske J.K."/>
            <person name="Solomon K.V."/>
            <person name="De Groot R."/>
            <person name="Kuo A."/>
            <person name="Mondo S.J."/>
            <person name="Salamov A.A."/>
            <person name="Labutti K."/>
            <person name="Zhao Z."/>
            <person name="Chiniquy J."/>
            <person name="Barry K."/>
            <person name="Brewer H.M."/>
            <person name="Purvine S.O."/>
            <person name="Wright A.T."/>
            <person name="Boxma B."/>
            <person name="Van Alen T."/>
            <person name="Hackstein J.H."/>
            <person name="Baker S.E."/>
            <person name="Grigoriev I.V."/>
            <person name="O'Malley M.A."/>
        </authorList>
    </citation>
    <scope>NUCLEOTIDE SEQUENCE [LARGE SCALE GENOMIC DNA]</scope>
    <source>
        <strain evidence="11 12">G1</strain>
    </source>
</reference>
<evidence type="ECO:0000256" key="2">
    <source>
        <dbReference type="ARBA" id="ARBA00009808"/>
    </source>
</evidence>
<comment type="similarity">
    <text evidence="2">Belongs to the sphingosine N-acyltransferase family.</text>
</comment>
<dbReference type="PANTHER" id="PTHR12560:SF0">
    <property type="entry name" value="LD18904P"/>
    <property type="match status" value="1"/>
</dbReference>
<dbReference type="GO" id="GO:0016020">
    <property type="term" value="C:membrane"/>
    <property type="evidence" value="ECO:0007669"/>
    <property type="project" value="UniProtKB-SubCell"/>
</dbReference>
<evidence type="ECO:0000259" key="10">
    <source>
        <dbReference type="PROSITE" id="PS50922"/>
    </source>
</evidence>
<dbReference type="Pfam" id="PF03798">
    <property type="entry name" value="TRAM_LAG1_CLN8"/>
    <property type="match status" value="1"/>
</dbReference>
<evidence type="ECO:0000256" key="5">
    <source>
        <dbReference type="ARBA" id="ARBA00023136"/>
    </source>
</evidence>
<evidence type="ECO:0000256" key="9">
    <source>
        <dbReference type="SAM" id="Phobius"/>
    </source>
</evidence>
<dbReference type="GO" id="GO:0050291">
    <property type="term" value="F:sphingosine N-acyltransferase activity"/>
    <property type="evidence" value="ECO:0007669"/>
    <property type="project" value="InterPro"/>
</dbReference>